<name>A0ABD1UNE3_9LAMI</name>
<dbReference type="AlphaFoldDB" id="A0ABD1UNE3"/>
<reference evidence="3" key="1">
    <citation type="submission" date="2024-07" db="EMBL/GenBank/DDBJ databases">
        <title>Two chromosome-level genome assemblies of Korean endemic species Abeliophyllum distichum and Forsythia ovata (Oleaceae).</title>
        <authorList>
            <person name="Jang H."/>
        </authorList>
    </citation>
    <scope>NUCLEOTIDE SEQUENCE [LARGE SCALE GENOMIC DNA]</scope>
</reference>
<keyword evidence="3" id="KW-1185">Reference proteome</keyword>
<accession>A0ABD1UNE3</accession>
<evidence type="ECO:0000313" key="3">
    <source>
        <dbReference type="Proteomes" id="UP001604336"/>
    </source>
</evidence>
<evidence type="ECO:0000256" key="1">
    <source>
        <dbReference type="SAM" id="MobiDB-lite"/>
    </source>
</evidence>
<proteinExistence type="predicted"/>
<evidence type="ECO:0000313" key="2">
    <source>
        <dbReference type="EMBL" id="KAL2526476.1"/>
    </source>
</evidence>
<gene>
    <name evidence="2" type="ORF">Adt_11530</name>
</gene>
<dbReference type="PANTHER" id="PTHR34130:SF3">
    <property type="entry name" value="DUF1645 FAMILY PROTEIN"/>
    <property type="match status" value="1"/>
</dbReference>
<feature type="region of interest" description="Disordered" evidence="1">
    <location>
        <begin position="183"/>
        <end position="213"/>
    </location>
</feature>
<dbReference type="EMBL" id="JBFOLK010000003">
    <property type="protein sequence ID" value="KAL2526476.1"/>
    <property type="molecule type" value="Genomic_DNA"/>
</dbReference>
<comment type="caution">
    <text evidence="2">The sequence shown here is derived from an EMBL/GenBank/DDBJ whole genome shotgun (WGS) entry which is preliminary data.</text>
</comment>
<dbReference type="PANTHER" id="PTHR34130">
    <property type="entry name" value="OS08G0243800 PROTEIN"/>
    <property type="match status" value="1"/>
</dbReference>
<protein>
    <submittedName>
        <fullName evidence="2">Uncharacterized protein</fullName>
    </submittedName>
</protein>
<sequence length="246" mass="27446">MLVQELLEETLHSKTMQEYSDEAEETLSLCDLPLYSTDAAGTEWEEDFSTGGSTSTSSSEQDYFEFCSQELSSPTTPLPPENIIFCGKIIQQKDSKLVETNKMQGKSLFWHKLTSLFTRNGTKSPPMKKNIGKKMYNSNDEGKGCDFPVRKMSILTSSSSGKARWYLLLFGITRFSTEIELRDMKNRQSRRQSRPSSPMFTSKSGDEKVISAGRSGGKGAWELIRALSCGGGNHTDAVVTAYIPRK</sequence>
<dbReference type="Proteomes" id="UP001604336">
    <property type="component" value="Unassembled WGS sequence"/>
</dbReference>
<organism evidence="2 3">
    <name type="scientific">Abeliophyllum distichum</name>
    <dbReference type="NCBI Taxonomy" id="126358"/>
    <lineage>
        <taxon>Eukaryota</taxon>
        <taxon>Viridiplantae</taxon>
        <taxon>Streptophyta</taxon>
        <taxon>Embryophyta</taxon>
        <taxon>Tracheophyta</taxon>
        <taxon>Spermatophyta</taxon>
        <taxon>Magnoliopsida</taxon>
        <taxon>eudicotyledons</taxon>
        <taxon>Gunneridae</taxon>
        <taxon>Pentapetalae</taxon>
        <taxon>asterids</taxon>
        <taxon>lamiids</taxon>
        <taxon>Lamiales</taxon>
        <taxon>Oleaceae</taxon>
        <taxon>Forsythieae</taxon>
        <taxon>Abeliophyllum</taxon>
    </lineage>
</organism>